<dbReference type="GO" id="GO:0007030">
    <property type="term" value="P:Golgi organization"/>
    <property type="evidence" value="ECO:0000318"/>
    <property type="project" value="GO_Central"/>
</dbReference>
<dbReference type="GO" id="GO:0005794">
    <property type="term" value="C:Golgi apparatus"/>
    <property type="evidence" value="ECO:0000318"/>
    <property type="project" value="GO_Central"/>
</dbReference>
<name>D8RSS8_SELML</name>
<dbReference type="AlphaFoldDB" id="D8RSS8"/>
<evidence type="ECO:0000256" key="2">
    <source>
        <dbReference type="ARBA" id="ARBA00023034"/>
    </source>
</evidence>
<dbReference type="Proteomes" id="UP000001514">
    <property type="component" value="Unassembled WGS sequence"/>
</dbReference>
<protein>
    <submittedName>
        <fullName evidence="6">Uncharacterized protein</fullName>
    </submittedName>
</protein>
<proteinExistence type="predicted"/>
<feature type="compositionally biased region" description="Basic residues" evidence="5">
    <location>
        <begin position="1"/>
        <end position="14"/>
    </location>
</feature>
<comment type="subcellular location">
    <subcellularLocation>
        <location evidence="1">Golgi apparatus</location>
    </subcellularLocation>
</comment>
<dbReference type="InParanoid" id="D8RSS8"/>
<evidence type="ECO:0000313" key="7">
    <source>
        <dbReference type="Proteomes" id="UP000001514"/>
    </source>
</evidence>
<evidence type="ECO:0000256" key="3">
    <source>
        <dbReference type="ARBA" id="ARBA00023054"/>
    </source>
</evidence>
<dbReference type="KEGG" id="smo:SELMODRAFT_414443"/>
<accession>D8RSS8</accession>
<dbReference type="Gramene" id="EFJ25123">
    <property type="protein sequence ID" value="EFJ25123"/>
    <property type="gene ID" value="SELMODRAFT_414443"/>
</dbReference>
<dbReference type="PANTHER" id="PTHR18921">
    <property type="entry name" value="MYOSIN HEAVY CHAIN - RELATED"/>
    <property type="match status" value="1"/>
</dbReference>
<sequence>MSMRRRGVPSRRAHTSLGLATEVGSDGEDPAAESIFAPPATVLDHFARSQSSLPYIKTYSRQNERSALSQKVKQGVLDATQYHIYAENYGGVEFYRRMARKAESAMQLEQKQYHSELERSNELISRLRARVSALEVLSDEREVLLENQKRKVRQYKHQLQYNSKAYEKDMAYMRAQVEISEKRLAAFTEESKRKILDLRHDNVRKESALDVLQNDMTEILKSIDEPLDTFYLPDYFTQRIDSRSSPVRKTEGIKTAAKILRIRVDLDDLLKDTKSREKEFTSLQEEAKSLRKGAEESFKFRDSALNALKALEEVSHKLNGLDRTLASATLLKGVDLSALSGEKSQDEIAAGFNKVQEMIQLLVSKADTAGKLSSSLQYEHEKCGSVTAQLREDLGLERADPKVDVLSANLVVIREQVRRRLESLQMLQKEKSSVEVAVTKNASKARELERTLDDLTNKQRRLKLEKDKLGDALLHVEKEKAAVGKQLHQLQDLFVKLSSSLQDGSYGTLLRTAGAAVTKTSGFDEQKEVGSIVGCFEALVTEKTRLESKLKKGHGHLLELLAIFQKTEKGTDAVAELPIIIAKVVQLKMDSETASSKLKAAESELNAMGQKKDSQLDSTLKQVSDACGALQTSILKLQPIFGEVGSAKAAKGVAELGQVAAALSTLVPKVLDLKKERDSMATKLDGMTKERDSMVTKLDGMSKERDTVAAKLDGMSKERDSILTKLDGMVKERDAVVAKLDGMAKERDSMVAKLDGIANKLAEAEKRGSDDKGLSQSTGKHLDTIRQNLKAIQSLFPAELGKSFGGSLSDDIALLDKIKQELLSSKDTKDKALVRAQSLSVQASQLDPLLTELCAALQSIEHDLGGTPFKEAGSNHDTCGRLIFIKDRSIELKASVGEKVKAMSGEIGDLRERFKLQESVLKNSEKKWSERVELAKKEILRLGGCDLDNKVEASKRLQAQAKIKEFLLRAKQNDATINPLSKLATFQVELLVNNKAHGQLQVGGTMGGLFQAAVHYFKIESQSGEVTFENAAIPGSQSSNMLVELVLNSTGNAAVYESKAGDVLGLSVKVKSIDDADFREILYNSNVIQTDEVMDAIKGQTLDNFSLWPDLVSSWKWERTPTKGWTLITIKWRFLLKSIFPELSEPLQTLAIANRPTYDRSQTIKTL</sequence>
<evidence type="ECO:0000256" key="1">
    <source>
        <dbReference type="ARBA" id="ARBA00004555"/>
    </source>
</evidence>
<evidence type="ECO:0000256" key="5">
    <source>
        <dbReference type="SAM" id="MobiDB-lite"/>
    </source>
</evidence>
<dbReference type="HOGENOM" id="CLU_275628_0_0_1"/>
<keyword evidence="3 4" id="KW-0175">Coiled coil</keyword>
<dbReference type="Gene3D" id="6.10.250.3110">
    <property type="match status" value="1"/>
</dbReference>
<organism evidence="7">
    <name type="scientific">Selaginella moellendorffii</name>
    <name type="common">Spikemoss</name>
    <dbReference type="NCBI Taxonomy" id="88036"/>
    <lineage>
        <taxon>Eukaryota</taxon>
        <taxon>Viridiplantae</taxon>
        <taxon>Streptophyta</taxon>
        <taxon>Embryophyta</taxon>
        <taxon>Tracheophyta</taxon>
        <taxon>Lycopodiopsida</taxon>
        <taxon>Selaginellales</taxon>
        <taxon>Selaginellaceae</taxon>
        <taxon>Selaginella</taxon>
    </lineage>
</organism>
<reference evidence="6 7" key="1">
    <citation type="journal article" date="2011" name="Science">
        <title>The Selaginella genome identifies genetic changes associated with the evolution of vascular plants.</title>
        <authorList>
            <person name="Banks J.A."/>
            <person name="Nishiyama T."/>
            <person name="Hasebe M."/>
            <person name="Bowman J.L."/>
            <person name="Gribskov M."/>
            <person name="dePamphilis C."/>
            <person name="Albert V.A."/>
            <person name="Aono N."/>
            <person name="Aoyama T."/>
            <person name="Ambrose B.A."/>
            <person name="Ashton N.W."/>
            <person name="Axtell M.J."/>
            <person name="Barker E."/>
            <person name="Barker M.S."/>
            <person name="Bennetzen J.L."/>
            <person name="Bonawitz N.D."/>
            <person name="Chapple C."/>
            <person name="Cheng C."/>
            <person name="Correa L.G."/>
            <person name="Dacre M."/>
            <person name="DeBarry J."/>
            <person name="Dreyer I."/>
            <person name="Elias M."/>
            <person name="Engstrom E.M."/>
            <person name="Estelle M."/>
            <person name="Feng L."/>
            <person name="Finet C."/>
            <person name="Floyd S.K."/>
            <person name="Frommer W.B."/>
            <person name="Fujita T."/>
            <person name="Gramzow L."/>
            <person name="Gutensohn M."/>
            <person name="Harholt J."/>
            <person name="Hattori M."/>
            <person name="Heyl A."/>
            <person name="Hirai T."/>
            <person name="Hiwatashi Y."/>
            <person name="Ishikawa M."/>
            <person name="Iwata M."/>
            <person name="Karol K.G."/>
            <person name="Koehler B."/>
            <person name="Kolukisaoglu U."/>
            <person name="Kubo M."/>
            <person name="Kurata T."/>
            <person name="Lalonde S."/>
            <person name="Li K."/>
            <person name="Li Y."/>
            <person name="Litt A."/>
            <person name="Lyons E."/>
            <person name="Manning G."/>
            <person name="Maruyama T."/>
            <person name="Michael T.P."/>
            <person name="Mikami K."/>
            <person name="Miyazaki S."/>
            <person name="Morinaga S."/>
            <person name="Murata T."/>
            <person name="Mueller-Roeber B."/>
            <person name="Nelson D.R."/>
            <person name="Obara M."/>
            <person name="Oguri Y."/>
            <person name="Olmstead R.G."/>
            <person name="Onodera N."/>
            <person name="Petersen B.L."/>
            <person name="Pils B."/>
            <person name="Prigge M."/>
            <person name="Rensing S.A."/>
            <person name="Riano-Pachon D.M."/>
            <person name="Roberts A.W."/>
            <person name="Sato Y."/>
            <person name="Scheller H.V."/>
            <person name="Schulz B."/>
            <person name="Schulz C."/>
            <person name="Shakirov E.V."/>
            <person name="Shibagaki N."/>
            <person name="Shinohara N."/>
            <person name="Shippen D.E."/>
            <person name="Soerensen I."/>
            <person name="Sotooka R."/>
            <person name="Sugimoto N."/>
            <person name="Sugita M."/>
            <person name="Sumikawa N."/>
            <person name="Tanurdzic M."/>
            <person name="Theissen G."/>
            <person name="Ulvskov P."/>
            <person name="Wakazuki S."/>
            <person name="Weng J.K."/>
            <person name="Willats W.W."/>
            <person name="Wipf D."/>
            <person name="Wolf P.G."/>
            <person name="Yang L."/>
            <person name="Zimmer A.D."/>
            <person name="Zhu Q."/>
            <person name="Mitros T."/>
            <person name="Hellsten U."/>
            <person name="Loque D."/>
            <person name="Otillar R."/>
            <person name="Salamov A."/>
            <person name="Schmutz J."/>
            <person name="Shapiro H."/>
            <person name="Lindquist E."/>
            <person name="Lucas S."/>
            <person name="Rokhsar D."/>
            <person name="Grigoriev I.V."/>
        </authorList>
    </citation>
    <scope>NUCLEOTIDE SEQUENCE [LARGE SCALE GENOMIC DNA]</scope>
</reference>
<dbReference type="GO" id="GO:0006888">
    <property type="term" value="P:endoplasmic reticulum to Golgi vesicle-mediated transport"/>
    <property type="evidence" value="ECO:0000318"/>
    <property type="project" value="GO_Central"/>
</dbReference>
<dbReference type="EMBL" id="GL377588">
    <property type="protein sequence ID" value="EFJ25123.1"/>
    <property type="molecule type" value="Genomic_DNA"/>
</dbReference>
<keyword evidence="2" id="KW-0333">Golgi apparatus</keyword>
<gene>
    <name evidence="6" type="ORF">SELMODRAFT_414443</name>
</gene>
<evidence type="ECO:0000256" key="4">
    <source>
        <dbReference type="SAM" id="Coils"/>
    </source>
</evidence>
<dbReference type="GO" id="GO:0031267">
    <property type="term" value="F:small GTPase binding"/>
    <property type="evidence" value="ECO:0000318"/>
    <property type="project" value="GO_Central"/>
</dbReference>
<feature type="coiled-coil region" evidence="4">
    <location>
        <begin position="438"/>
        <end position="472"/>
    </location>
</feature>
<keyword evidence="7" id="KW-1185">Reference proteome</keyword>
<feature type="region of interest" description="Disordered" evidence="5">
    <location>
        <begin position="1"/>
        <end position="33"/>
    </location>
</feature>
<dbReference type="PANTHER" id="PTHR18921:SF2">
    <property type="entry name" value="THYROID RECEPTOR-INTERACTING PROTEIN 11"/>
    <property type="match status" value="1"/>
</dbReference>
<evidence type="ECO:0000313" key="6">
    <source>
        <dbReference type="EMBL" id="EFJ25123.1"/>
    </source>
</evidence>